<evidence type="ECO:0000256" key="1">
    <source>
        <dbReference type="SAM" id="Phobius"/>
    </source>
</evidence>
<dbReference type="GO" id="GO:0042802">
    <property type="term" value="F:identical protein binding"/>
    <property type="evidence" value="ECO:0007669"/>
    <property type="project" value="TreeGrafter"/>
</dbReference>
<keyword evidence="1" id="KW-0472">Membrane</keyword>
<evidence type="ECO:0000259" key="2">
    <source>
        <dbReference type="Pfam" id="PF14501"/>
    </source>
</evidence>
<feature type="transmembrane region" description="Helical" evidence="1">
    <location>
        <begin position="39"/>
        <end position="59"/>
    </location>
</feature>
<dbReference type="Gene3D" id="3.30.565.10">
    <property type="entry name" value="Histidine kinase-like ATPase, C-terminal domain"/>
    <property type="match status" value="1"/>
</dbReference>
<dbReference type="EMBL" id="NIHS01000034">
    <property type="protein sequence ID" value="PLT70478.1"/>
    <property type="molecule type" value="Genomic_DNA"/>
</dbReference>
<dbReference type="PANTHER" id="PTHR40448:SF1">
    <property type="entry name" value="TWO-COMPONENT SENSOR HISTIDINE KINASE"/>
    <property type="match status" value="1"/>
</dbReference>
<feature type="transmembrane region" description="Helical" evidence="1">
    <location>
        <begin position="171"/>
        <end position="194"/>
    </location>
</feature>
<feature type="transmembrane region" description="Helical" evidence="1">
    <location>
        <begin position="71"/>
        <end position="92"/>
    </location>
</feature>
<dbReference type="InterPro" id="IPR036890">
    <property type="entry name" value="HATPase_C_sf"/>
</dbReference>
<gene>
    <name evidence="3" type="ORF">CDL26_14170</name>
</gene>
<keyword evidence="3" id="KW-0067">ATP-binding</keyword>
<dbReference type="AlphaFoldDB" id="A0A2N5P5S0"/>
<dbReference type="PANTHER" id="PTHR40448">
    <property type="entry name" value="TWO-COMPONENT SENSOR HISTIDINE KINASE"/>
    <property type="match status" value="1"/>
</dbReference>
<proteinExistence type="predicted"/>
<evidence type="ECO:0000313" key="4">
    <source>
        <dbReference type="Proteomes" id="UP000234891"/>
    </source>
</evidence>
<reference evidence="3 4" key="1">
    <citation type="journal article" date="2017" name="Genome Med.">
        <title>A novel Ruminococcus gnavus clade enriched in inflammatory bowel disease patients.</title>
        <authorList>
            <person name="Hall A.B."/>
            <person name="Yassour M."/>
            <person name="Sauk J."/>
            <person name="Garner A."/>
            <person name="Jiang X."/>
            <person name="Arthur T."/>
            <person name="Lagoudas G.K."/>
            <person name="Vatanen T."/>
            <person name="Fornelos N."/>
            <person name="Wilson R."/>
            <person name="Bertha M."/>
            <person name="Cohen M."/>
            <person name="Garber J."/>
            <person name="Khalili H."/>
            <person name="Gevers D."/>
            <person name="Ananthakrishnan A.N."/>
            <person name="Kugathasan S."/>
            <person name="Lander E.S."/>
            <person name="Blainey P."/>
            <person name="Vlamakis H."/>
            <person name="Xavier R.J."/>
            <person name="Huttenhower C."/>
        </authorList>
    </citation>
    <scope>NUCLEOTIDE SEQUENCE [LARGE SCALE GENOMIC DNA]</scope>
    <source>
        <strain evidence="3 4">RJX1124</strain>
    </source>
</reference>
<keyword evidence="1" id="KW-0812">Transmembrane</keyword>
<comment type="caution">
    <text evidence="3">The sequence shown here is derived from an EMBL/GenBank/DDBJ whole genome shotgun (WGS) entry which is preliminary data.</text>
</comment>
<evidence type="ECO:0000313" key="3">
    <source>
        <dbReference type="EMBL" id="PLT70478.1"/>
    </source>
</evidence>
<sequence length="424" mass="48871">MQGERKSRKYNAVRSRYSFILCIGSLVILRMMANGVELHIVYNYASIIIVVMIIGHFLFQYSIKYCLLRGCVFLSVILLGQLISCIFFYRYGSDGILAELAEKYQIYMILIAEIVIIIVNLVIKKIVNKIPLFLSGMNVVTIIIPLFINIVVMAICADQLYNDKRMIIDNIWSIITIIAVCIVVFMGTVCNIVVLENYLNVKKIENEKKLQISEMSLQYDYYMKQSNDMENIRKISHDIKNHLEALRGSVDYQQKQEYIDGIERKLDVYQSYYKTGNTFIDNLLHAKRLEALEKKIEFKVFADFTPFRRVKNEDLCVIVSNTIDNALRECQLMKADDPKTECLVQLKARKIKGFLSIICENSLRESQAEVLRGNSVMETSKEDKKNHGFGVKNIKRVVREYGGEVSFNVVDDMFAVSVIIPIEV</sequence>
<feature type="transmembrane region" description="Helical" evidence="1">
    <location>
        <begin position="130"/>
        <end position="151"/>
    </location>
</feature>
<protein>
    <submittedName>
        <fullName evidence="3">ATP-binding protein</fullName>
    </submittedName>
</protein>
<dbReference type="InterPro" id="IPR032834">
    <property type="entry name" value="NatK-like_C"/>
</dbReference>
<dbReference type="SUPFAM" id="SSF55874">
    <property type="entry name" value="ATPase domain of HSP90 chaperone/DNA topoisomerase II/histidine kinase"/>
    <property type="match status" value="1"/>
</dbReference>
<keyword evidence="3" id="KW-0547">Nucleotide-binding</keyword>
<feature type="transmembrane region" description="Helical" evidence="1">
    <location>
        <begin position="15"/>
        <end position="33"/>
    </location>
</feature>
<organism evidence="3 4">
    <name type="scientific">Mediterraneibacter gnavus</name>
    <name type="common">Ruminococcus gnavus</name>
    <dbReference type="NCBI Taxonomy" id="33038"/>
    <lineage>
        <taxon>Bacteria</taxon>
        <taxon>Bacillati</taxon>
        <taxon>Bacillota</taxon>
        <taxon>Clostridia</taxon>
        <taxon>Lachnospirales</taxon>
        <taxon>Lachnospiraceae</taxon>
        <taxon>Mediterraneibacter</taxon>
    </lineage>
</organism>
<keyword evidence="1" id="KW-1133">Transmembrane helix</keyword>
<name>A0A2N5P5S0_MEDGN</name>
<feature type="domain" description="Sensor histidine kinase NatK-like C-terminal" evidence="2">
    <location>
        <begin position="313"/>
        <end position="421"/>
    </location>
</feature>
<dbReference type="Pfam" id="PF14501">
    <property type="entry name" value="HATPase_c_5"/>
    <property type="match status" value="1"/>
</dbReference>
<feature type="transmembrane region" description="Helical" evidence="1">
    <location>
        <begin position="104"/>
        <end position="123"/>
    </location>
</feature>
<dbReference type="GO" id="GO:0005524">
    <property type="term" value="F:ATP binding"/>
    <property type="evidence" value="ECO:0007669"/>
    <property type="project" value="UniProtKB-KW"/>
</dbReference>
<accession>A0A2N5P5S0</accession>
<dbReference type="Proteomes" id="UP000234891">
    <property type="component" value="Unassembled WGS sequence"/>
</dbReference>